<dbReference type="Pfam" id="PF10373">
    <property type="entry name" value="EST1_DNA_bind"/>
    <property type="match status" value="1"/>
</dbReference>
<name>A0A914ZDB1_9BILA</name>
<dbReference type="SUPFAM" id="SSF48452">
    <property type="entry name" value="TPR-like"/>
    <property type="match status" value="1"/>
</dbReference>
<sequence length="261" mass="29406">MQNNLHLNSFISLAKLRLREPVRAARDSVKKLETNLTNEELKKTVQLCSVGITTIGEIARDDLAASQNHGFLQLIAELVHRVVDIAKNSANIKKLGKDSVIEAIDTFIELVDNVLVNTGSNDVTHLWIEKTTLEDLSLIFPLSTCVFRKKLTAQEIQAHSKLFTIKGDLYRYRSNIKKDGNFNDAIKSYWKAFSLDPGQGINLNQLGVIVSACDNTDRLSTFFFFFRAFHSQISFQNAKEFLMTKLGAVTDKMVKLVKNIV</sequence>
<protein>
    <submittedName>
        <fullName evidence="4">DNA/RNA-binding domain-containing protein</fullName>
    </submittedName>
</protein>
<feature type="domain" description="DNA/RNA-binding" evidence="2">
    <location>
        <begin position="185"/>
        <end position="250"/>
    </location>
</feature>
<keyword evidence="1" id="KW-0866">Nonsense-mediated mRNA decay</keyword>
<dbReference type="Gene3D" id="1.25.40.10">
    <property type="entry name" value="Tetratricopeptide repeat domain"/>
    <property type="match status" value="1"/>
</dbReference>
<dbReference type="InterPro" id="IPR011990">
    <property type="entry name" value="TPR-like_helical_dom_sf"/>
</dbReference>
<proteinExistence type="predicted"/>
<evidence type="ECO:0000313" key="3">
    <source>
        <dbReference type="Proteomes" id="UP000887577"/>
    </source>
</evidence>
<keyword evidence="3" id="KW-1185">Reference proteome</keyword>
<reference evidence="4" key="1">
    <citation type="submission" date="2022-11" db="UniProtKB">
        <authorList>
            <consortium name="WormBaseParasite"/>
        </authorList>
    </citation>
    <scope>IDENTIFICATION</scope>
</reference>
<evidence type="ECO:0000256" key="1">
    <source>
        <dbReference type="ARBA" id="ARBA00023161"/>
    </source>
</evidence>
<dbReference type="GO" id="GO:0000184">
    <property type="term" value="P:nuclear-transcribed mRNA catabolic process, nonsense-mediated decay"/>
    <property type="evidence" value="ECO:0007669"/>
    <property type="project" value="UniProtKB-KW"/>
</dbReference>
<evidence type="ECO:0000313" key="4">
    <source>
        <dbReference type="WBParaSite" id="PSU_v2.g9660.t1"/>
    </source>
</evidence>
<dbReference type="Proteomes" id="UP000887577">
    <property type="component" value="Unplaced"/>
</dbReference>
<dbReference type="WBParaSite" id="PSU_v2.g9660.t1">
    <property type="protein sequence ID" value="PSU_v2.g9660.t1"/>
    <property type="gene ID" value="PSU_v2.g9660"/>
</dbReference>
<organism evidence="3 4">
    <name type="scientific">Panagrolaimus superbus</name>
    <dbReference type="NCBI Taxonomy" id="310955"/>
    <lineage>
        <taxon>Eukaryota</taxon>
        <taxon>Metazoa</taxon>
        <taxon>Ecdysozoa</taxon>
        <taxon>Nematoda</taxon>
        <taxon>Chromadorea</taxon>
        <taxon>Rhabditida</taxon>
        <taxon>Tylenchina</taxon>
        <taxon>Panagrolaimomorpha</taxon>
        <taxon>Panagrolaimoidea</taxon>
        <taxon>Panagrolaimidae</taxon>
        <taxon>Panagrolaimus</taxon>
    </lineage>
</organism>
<accession>A0A914ZDB1</accession>
<evidence type="ECO:0000259" key="2">
    <source>
        <dbReference type="Pfam" id="PF10373"/>
    </source>
</evidence>
<dbReference type="AlphaFoldDB" id="A0A914ZDB1"/>
<dbReference type="InterPro" id="IPR018834">
    <property type="entry name" value="DNA/RNA-bd_Est1-type"/>
</dbReference>